<evidence type="ECO:0000259" key="3">
    <source>
        <dbReference type="Pfam" id="PF07726"/>
    </source>
</evidence>
<dbReference type="FunFam" id="3.40.50.300:FF:000640">
    <property type="entry name" value="MoxR family ATPase"/>
    <property type="match status" value="1"/>
</dbReference>
<evidence type="ECO:0000256" key="1">
    <source>
        <dbReference type="ARBA" id="ARBA00022741"/>
    </source>
</evidence>
<dbReference type="PIRSF" id="PIRSF002849">
    <property type="entry name" value="AAA_ATPase_chaperone_MoxR_prd"/>
    <property type="match status" value="1"/>
</dbReference>
<keyword evidence="2" id="KW-0067">ATP-binding</keyword>
<sequence length="348" mass="37533">MTATLASVPGPLACSLVTITPDSFSSPGSAASNPSSRRFADLFEALTANMARVIRGKREAIDLTAICLLAEGHLLIEDVPGVGKTSLAKALSASVECQWRRVQFTPDLLPTDLLGVNIWLKAREVFEFQPGPVFGNVLLADEINRASPKVQSALLEAMEERQVTIDGKTYPLPAPFMVIATQNPVEQEGTYRLPESQLDRFLLRISLGYPGREAEVAILDTHGQGNVVHELRPVLTTNDVLGMIEAVKTVHLAPALKHYLVAIAEASRRHPSLALGLSPRATLQLARAARSRAAASGRDYATPDDVKAMAPYVLPHRLMLRHEASAAGQTREHVTADVLATVPVPTAR</sequence>
<dbReference type="InterPro" id="IPR027417">
    <property type="entry name" value="P-loop_NTPase"/>
</dbReference>
<dbReference type="AlphaFoldDB" id="A0A6J7NLE4"/>
<proteinExistence type="predicted"/>
<feature type="domain" description="ChlI/MoxR AAA lid" evidence="4">
    <location>
        <begin position="266"/>
        <end position="332"/>
    </location>
</feature>
<accession>A0A6J7NLE4</accession>
<name>A0A6J7NLE4_9ZZZZ</name>
<dbReference type="Pfam" id="PF07726">
    <property type="entry name" value="AAA_3"/>
    <property type="match status" value="1"/>
</dbReference>
<keyword evidence="1" id="KW-0547">Nucleotide-binding</keyword>
<dbReference type="Pfam" id="PF17863">
    <property type="entry name" value="AAA_lid_2"/>
    <property type="match status" value="1"/>
</dbReference>
<evidence type="ECO:0000313" key="5">
    <source>
        <dbReference type="EMBL" id="CAB4991443.1"/>
    </source>
</evidence>
<protein>
    <submittedName>
        <fullName evidence="5">Unannotated protein</fullName>
    </submittedName>
</protein>
<dbReference type="PANTHER" id="PTHR42759">
    <property type="entry name" value="MOXR FAMILY PROTEIN"/>
    <property type="match status" value="1"/>
</dbReference>
<dbReference type="Gene3D" id="1.10.8.80">
    <property type="entry name" value="Magnesium chelatase subunit I, C-Terminal domain"/>
    <property type="match status" value="1"/>
</dbReference>
<evidence type="ECO:0000256" key="2">
    <source>
        <dbReference type="ARBA" id="ARBA00022840"/>
    </source>
</evidence>
<dbReference type="InterPro" id="IPR050764">
    <property type="entry name" value="CbbQ/NirQ/NorQ/GpvN"/>
</dbReference>
<organism evidence="5">
    <name type="scientific">freshwater metagenome</name>
    <dbReference type="NCBI Taxonomy" id="449393"/>
    <lineage>
        <taxon>unclassified sequences</taxon>
        <taxon>metagenomes</taxon>
        <taxon>ecological metagenomes</taxon>
    </lineage>
</organism>
<dbReference type="PANTHER" id="PTHR42759:SF5">
    <property type="entry name" value="METHANOL DEHYDROGENASE REGULATOR"/>
    <property type="match status" value="1"/>
</dbReference>
<dbReference type="GO" id="GO:0016887">
    <property type="term" value="F:ATP hydrolysis activity"/>
    <property type="evidence" value="ECO:0007669"/>
    <property type="project" value="InterPro"/>
</dbReference>
<feature type="domain" description="ATPase AAA-3" evidence="3">
    <location>
        <begin position="73"/>
        <end position="203"/>
    </location>
</feature>
<reference evidence="5" key="1">
    <citation type="submission" date="2020-05" db="EMBL/GenBank/DDBJ databases">
        <authorList>
            <person name="Chiriac C."/>
            <person name="Salcher M."/>
            <person name="Ghai R."/>
            <person name="Kavagutti S V."/>
        </authorList>
    </citation>
    <scope>NUCLEOTIDE SEQUENCE</scope>
</reference>
<dbReference type="Gene3D" id="3.40.50.300">
    <property type="entry name" value="P-loop containing nucleotide triphosphate hydrolases"/>
    <property type="match status" value="1"/>
</dbReference>
<evidence type="ECO:0000259" key="4">
    <source>
        <dbReference type="Pfam" id="PF17863"/>
    </source>
</evidence>
<dbReference type="EMBL" id="CAFBON010000113">
    <property type="protein sequence ID" value="CAB4991443.1"/>
    <property type="molecule type" value="Genomic_DNA"/>
</dbReference>
<gene>
    <name evidence="5" type="ORF">UFOPK3954_01187</name>
</gene>
<dbReference type="InterPro" id="IPR041628">
    <property type="entry name" value="ChlI/MoxR_AAA_lid"/>
</dbReference>
<dbReference type="SUPFAM" id="SSF52540">
    <property type="entry name" value="P-loop containing nucleoside triphosphate hydrolases"/>
    <property type="match status" value="1"/>
</dbReference>
<dbReference type="CDD" id="cd00009">
    <property type="entry name" value="AAA"/>
    <property type="match status" value="1"/>
</dbReference>
<dbReference type="InterPro" id="IPR011703">
    <property type="entry name" value="ATPase_AAA-3"/>
</dbReference>
<dbReference type="GO" id="GO:0005524">
    <property type="term" value="F:ATP binding"/>
    <property type="evidence" value="ECO:0007669"/>
    <property type="project" value="UniProtKB-KW"/>
</dbReference>